<dbReference type="KEGG" id="nph:NP_5056A"/>
<dbReference type="PANTHER" id="PTHR42829:SF1">
    <property type="entry name" value="INORGANIC CARBON TRANSPORTER SUBUNIT DABB-RELATED"/>
    <property type="match status" value="1"/>
</dbReference>
<keyword evidence="10" id="KW-1185">Reference proteome</keyword>
<dbReference type="InterPro" id="IPR001516">
    <property type="entry name" value="Proton_antipo_N"/>
</dbReference>
<gene>
    <name evidence="9" type="primary">mrpD4</name>
    <name evidence="9" type="ordered locus">NP_5056A</name>
</gene>
<keyword evidence="3 6" id="KW-1133">Transmembrane helix</keyword>
<evidence type="ECO:0000313" key="9">
    <source>
        <dbReference type="EMBL" id="CAI50619.1"/>
    </source>
</evidence>
<dbReference type="AlphaFoldDB" id="A0A1U7EZ93"/>
<reference evidence="9 10" key="1">
    <citation type="journal article" date="2005" name="Genome Res.">
        <title>Living with two extremes: conclusions from the genome sequence of Natronomonas pharaonis.</title>
        <authorList>
            <person name="Falb M."/>
            <person name="Pfeiffer F."/>
            <person name="Palm P."/>
            <person name="Rodewald K."/>
            <person name="Hickmann V."/>
            <person name="Tittor J."/>
            <person name="Oesterhelt D."/>
        </authorList>
    </citation>
    <scope>NUCLEOTIDE SEQUENCE [LARGE SCALE GENOMIC DNA]</scope>
    <source>
        <strain evidence="10">ATCC 35678 / DSM 2160 / CIP 103997 / JCM 8858 / NBRC 14720 / NCIMB 2260 / Gabara</strain>
    </source>
</reference>
<evidence type="ECO:0000313" key="10">
    <source>
        <dbReference type="Proteomes" id="UP000002698"/>
    </source>
</evidence>
<protein>
    <submittedName>
        <fullName evidence="9">Mrp-type sodium/proton antiporter system subunit D4</fullName>
    </submittedName>
</protein>
<evidence type="ECO:0000256" key="6">
    <source>
        <dbReference type="SAM" id="Phobius"/>
    </source>
</evidence>
<evidence type="ECO:0000256" key="4">
    <source>
        <dbReference type="ARBA" id="ARBA00023136"/>
    </source>
</evidence>
<keyword evidence="2 6" id="KW-0812">Transmembrane</keyword>
<feature type="transmembrane region" description="Helical" evidence="6">
    <location>
        <begin position="382"/>
        <end position="405"/>
    </location>
</feature>
<dbReference type="Pfam" id="PF00662">
    <property type="entry name" value="Proton_antipo_N"/>
    <property type="match status" value="1"/>
</dbReference>
<evidence type="ECO:0000256" key="5">
    <source>
        <dbReference type="SAM" id="MobiDB-lite"/>
    </source>
</evidence>
<keyword evidence="4 6" id="KW-0472">Membrane</keyword>
<dbReference type="Proteomes" id="UP000002698">
    <property type="component" value="Chromosome"/>
</dbReference>
<evidence type="ECO:0000256" key="1">
    <source>
        <dbReference type="ARBA" id="ARBA00004141"/>
    </source>
</evidence>
<dbReference type="EnsemblBacteria" id="CAI50619">
    <property type="protein sequence ID" value="CAI50619"/>
    <property type="gene ID" value="NP_5056A"/>
</dbReference>
<dbReference type="HOGENOM" id="CLU_007100_11_2_2"/>
<feature type="region of interest" description="Disordered" evidence="5">
    <location>
        <begin position="1"/>
        <end position="33"/>
    </location>
</feature>
<dbReference type="eggNOG" id="arCOG01542">
    <property type="taxonomic scope" value="Archaea"/>
</dbReference>
<dbReference type="InterPro" id="IPR003945">
    <property type="entry name" value="NU5C-like"/>
</dbReference>
<dbReference type="GO" id="GO:0003954">
    <property type="term" value="F:NADH dehydrogenase activity"/>
    <property type="evidence" value="ECO:0007669"/>
    <property type="project" value="TreeGrafter"/>
</dbReference>
<sequence>MARAGSGRNMSSKPSPPGDATAQRSERPPSSSLVPRVSTWTVWALFLASVGVLAVAVWRGVGWGVAGILHIDGLTAVMWVVVTFFSGIVHSYSRRYMDGDRYIDRFFGKVFAFTVVVGVLVAADHVAVFVAAWLAMGLAMASLIGHVRDWEQARAAGRLARRYFLGSSLLLVGALAPLVWMTDATTITGLLAAFDTVPRTVAIAAAGGIFLAAIVQSALLPFHGWLLSSMTAPTPASALMHAGFVNAGGVLLTRFAPVIADELVFMSVVVLVGATSALLGQAMLLVQTDIKQKLGSSTLAQMGFMIMQCGLGFFAAAIAHLILHGCYKAYLFLASGATVEQTTPKKSGHGHTSLGFPSLAISLLTAIGGGVLFMALTGKLAGLTVTLDSGIVLTLVVVLTTLTAARDILHQASLPTAVRFVGVPLVVLVAIGSYAVLFNAISGMLSGVPMTQTPTELTAIHYLVVALFAGAYLAVELGYHRSSERLYVALLNLSQPDSETVLTNKEDYHDV</sequence>
<feature type="transmembrane region" description="Helical" evidence="6">
    <location>
        <begin position="37"/>
        <end position="58"/>
    </location>
</feature>
<feature type="transmembrane region" description="Helical" evidence="6">
    <location>
        <begin position="64"/>
        <end position="85"/>
    </location>
</feature>
<feature type="transmembrane region" description="Helical" evidence="6">
    <location>
        <begin position="263"/>
        <end position="284"/>
    </location>
</feature>
<accession>A0A1U7EZ93</accession>
<proteinExistence type="predicted"/>
<feature type="transmembrane region" description="Helical" evidence="6">
    <location>
        <begin position="417"/>
        <end position="437"/>
    </location>
</feature>
<dbReference type="Pfam" id="PF00361">
    <property type="entry name" value="Proton_antipo_M"/>
    <property type="match status" value="1"/>
</dbReference>
<evidence type="ECO:0000256" key="3">
    <source>
        <dbReference type="ARBA" id="ARBA00022989"/>
    </source>
</evidence>
<comment type="subcellular location">
    <subcellularLocation>
        <location evidence="1">Membrane</location>
        <topology evidence="1">Multi-pass membrane protein</topology>
    </subcellularLocation>
</comment>
<name>A0A1U7EZ93_NATPD</name>
<evidence type="ECO:0000256" key="2">
    <source>
        <dbReference type="ARBA" id="ARBA00022692"/>
    </source>
</evidence>
<dbReference type="GO" id="GO:0042773">
    <property type="term" value="P:ATP synthesis coupled electron transport"/>
    <property type="evidence" value="ECO:0007669"/>
    <property type="project" value="InterPro"/>
</dbReference>
<dbReference type="GO" id="GO:0008137">
    <property type="term" value="F:NADH dehydrogenase (ubiquinone) activity"/>
    <property type="evidence" value="ECO:0007669"/>
    <property type="project" value="InterPro"/>
</dbReference>
<dbReference type="GO" id="GO:0016020">
    <property type="term" value="C:membrane"/>
    <property type="evidence" value="ECO:0007669"/>
    <property type="project" value="UniProtKB-SubCell"/>
</dbReference>
<dbReference type="GO" id="GO:0015990">
    <property type="term" value="P:electron transport coupled proton transport"/>
    <property type="evidence" value="ECO:0007669"/>
    <property type="project" value="TreeGrafter"/>
</dbReference>
<feature type="transmembrane region" description="Helical" evidence="6">
    <location>
        <begin position="304"/>
        <end position="323"/>
    </location>
</feature>
<feature type="domain" description="NADH-Ubiquinone oxidoreductase (complex I) chain 5 N-terminal" evidence="8">
    <location>
        <begin position="69"/>
        <end position="107"/>
    </location>
</feature>
<dbReference type="PRINTS" id="PR01434">
    <property type="entry name" value="NADHDHGNASE5"/>
</dbReference>
<evidence type="ECO:0000259" key="8">
    <source>
        <dbReference type="Pfam" id="PF00662"/>
    </source>
</evidence>
<dbReference type="InterPro" id="IPR001750">
    <property type="entry name" value="ND/Mrp_TM"/>
</dbReference>
<evidence type="ECO:0000259" key="7">
    <source>
        <dbReference type="Pfam" id="PF00361"/>
    </source>
</evidence>
<dbReference type="EMBL" id="CR936257">
    <property type="protein sequence ID" value="CAI50619.1"/>
    <property type="molecule type" value="Genomic_DNA"/>
</dbReference>
<organism evidence="9 10">
    <name type="scientific">Natronomonas pharaonis (strain ATCC 35678 / DSM 2160 / CIP 103997 / JCM 8858 / NBRC 14720 / NCIMB 2260 / Gabara)</name>
    <name type="common">Halobacterium pharaonis</name>
    <dbReference type="NCBI Taxonomy" id="348780"/>
    <lineage>
        <taxon>Archaea</taxon>
        <taxon>Methanobacteriati</taxon>
        <taxon>Methanobacteriota</taxon>
        <taxon>Stenosarchaea group</taxon>
        <taxon>Halobacteria</taxon>
        <taxon>Halobacteriales</taxon>
        <taxon>Natronomonadaceae</taxon>
        <taxon>Natronomonas</taxon>
    </lineage>
</organism>
<feature type="domain" description="NADH:quinone oxidoreductase/Mrp antiporter transmembrane" evidence="7">
    <location>
        <begin position="123"/>
        <end position="346"/>
    </location>
</feature>
<dbReference type="STRING" id="348780.NP_5056A"/>
<feature type="transmembrane region" description="Helical" evidence="6">
    <location>
        <begin position="457"/>
        <end position="475"/>
    </location>
</feature>
<feature type="transmembrane region" description="Helical" evidence="6">
    <location>
        <begin position="354"/>
        <end position="376"/>
    </location>
</feature>
<dbReference type="PANTHER" id="PTHR42829">
    <property type="entry name" value="NADH-UBIQUINONE OXIDOREDUCTASE CHAIN 5"/>
    <property type="match status" value="1"/>
</dbReference>
<feature type="transmembrane region" description="Helical" evidence="6">
    <location>
        <begin position="106"/>
        <end position="123"/>
    </location>
</feature>
<feature type="transmembrane region" description="Helical" evidence="6">
    <location>
        <begin position="200"/>
        <end position="220"/>
    </location>
</feature>